<reference evidence="1" key="1">
    <citation type="submission" date="2020-08" db="EMBL/GenBank/DDBJ databases">
        <title>Genome public.</title>
        <authorList>
            <person name="Liu C."/>
            <person name="Sun Q."/>
        </authorList>
    </citation>
    <scope>NUCLEOTIDE SEQUENCE</scope>
    <source>
        <strain evidence="1">BX21</strain>
    </source>
</reference>
<proteinExistence type="predicted"/>
<dbReference type="Proteomes" id="UP000601171">
    <property type="component" value="Unassembled WGS sequence"/>
</dbReference>
<name>A0A926ESV7_9FIRM</name>
<dbReference type="InterPro" id="IPR024131">
    <property type="entry name" value="UPF0489"/>
</dbReference>
<protein>
    <submittedName>
        <fullName evidence="1">UPF0489 family protein</fullName>
    </submittedName>
</protein>
<keyword evidence="2" id="KW-1185">Reference proteome</keyword>
<dbReference type="EMBL" id="JACRTG010000015">
    <property type="protein sequence ID" value="MBC8587603.1"/>
    <property type="molecule type" value="Genomic_DNA"/>
</dbReference>
<comment type="caution">
    <text evidence="1">The sequence shown here is derived from an EMBL/GenBank/DDBJ whole genome shotgun (WGS) entry which is preliminary data.</text>
</comment>
<organism evidence="1 2">
    <name type="scientific">Paratissierella segnis</name>
    <dbReference type="NCBI Taxonomy" id="2763679"/>
    <lineage>
        <taxon>Bacteria</taxon>
        <taxon>Bacillati</taxon>
        <taxon>Bacillota</taxon>
        <taxon>Tissierellia</taxon>
        <taxon>Tissierellales</taxon>
        <taxon>Tissierellaceae</taxon>
        <taxon>Paratissierella</taxon>
    </lineage>
</organism>
<evidence type="ECO:0000313" key="1">
    <source>
        <dbReference type="EMBL" id="MBC8587603.1"/>
    </source>
</evidence>
<dbReference type="AlphaFoldDB" id="A0A926ESV7"/>
<sequence length="219" mass="26177">MNERGIIIYKNIKGKKVFIEEQHQYVLKHWIDYYKRELFLPVLITLDQHTDTLLAFRYYCCDKCENTGHTYDFDKANQMAIDMLQDSNIDDLSFIKKLNNDEHIDFATKKGIISKAFVISFECVDDKYDPENDKIYYIPKDFYNKYLGMAQDNNYERILSDNCIEDDDLSICLNEIPVDYHPNYILDIDLDFFRTAKSINPNKKEDSPHRYMLGDYRIY</sequence>
<dbReference type="Pfam" id="PF12640">
    <property type="entry name" value="UPF0489"/>
    <property type="match status" value="1"/>
</dbReference>
<gene>
    <name evidence="1" type="ORF">H8707_05030</name>
</gene>
<evidence type="ECO:0000313" key="2">
    <source>
        <dbReference type="Proteomes" id="UP000601171"/>
    </source>
</evidence>
<accession>A0A926ESV7</accession>